<accession>A0ACB8RV97</accession>
<dbReference type="Proteomes" id="UP000814033">
    <property type="component" value="Unassembled WGS sequence"/>
</dbReference>
<evidence type="ECO:0000313" key="1">
    <source>
        <dbReference type="EMBL" id="KAI0047737.1"/>
    </source>
</evidence>
<organism evidence="1 2">
    <name type="scientific">Auriscalpium vulgare</name>
    <dbReference type="NCBI Taxonomy" id="40419"/>
    <lineage>
        <taxon>Eukaryota</taxon>
        <taxon>Fungi</taxon>
        <taxon>Dikarya</taxon>
        <taxon>Basidiomycota</taxon>
        <taxon>Agaricomycotina</taxon>
        <taxon>Agaricomycetes</taxon>
        <taxon>Russulales</taxon>
        <taxon>Auriscalpiaceae</taxon>
        <taxon>Auriscalpium</taxon>
    </lineage>
</organism>
<comment type="caution">
    <text evidence="1">The sequence shown here is derived from an EMBL/GenBank/DDBJ whole genome shotgun (WGS) entry which is preliminary data.</text>
</comment>
<name>A0ACB8RV97_9AGAM</name>
<gene>
    <name evidence="1" type="ORF">FA95DRAFT_1492176</name>
</gene>
<evidence type="ECO:0000313" key="2">
    <source>
        <dbReference type="Proteomes" id="UP000814033"/>
    </source>
</evidence>
<reference evidence="1" key="2">
    <citation type="journal article" date="2022" name="New Phytol.">
        <title>Evolutionary transition to the ectomycorrhizal habit in the genomes of a hyperdiverse lineage of mushroom-forming fungi.</title>
        <authorList>
            <person name="Looney B."/>
            <person name="Miyauchi S."/>
            <person name="Morin E."/>
            <person name="Drula E."/>
            <person name="Courty P.E."/>
            <person name="Kohler A."/>
            <person name="Kuo A."/>
            <person name="LaButti K."/>
            <person name="Pangilinan J."/>
            <person name="Lipzen A."/>
            <person name="Riley R."/>
            <person name="Andreopoulos W."/>
            <person name="He G."/>
            <person name="Johnson J."/>
            <person name="Nolan M."/>
            <person name="Tritt A."/>
            <person name="Barry K.W."/>
            <person name="Grigoriev I.V."/>
            <person name="Nagy L.G."/>
            <person name="Hibbett D."/>
            <person name="Henrissat B."/>
            <person name="Matheny P.B."/>
            <person name="Labbe J."/>
            <person name="Martin F.M."/>
        </authorList>
    </citation>
    <scope>NUCLEOTIDE SEQUENCE</scope>
    <source>
        <strain evidence="1">FP105234-sp</strain>
    </source>
</reference>
<dbReference type="EMBL" id="MU275899">
    <property type="protein sequence ID" value="KAI0047737.1"/>
    <property type="molecule type" value="Genomic_DNA"/>
</dbReference>
<proteinExistence type="predicted"/>
<reference evidence="1" key="1">
    <citation type="submission" date="2021-02" db="EMBL/GenBank/DDBJ databases">
        <authorList>
            <consortium name="DOE Joint Genome Institute"/>
            <person name="Ahrendt S."/>
            <person name="Looney B.P."/>
            <person name="Miyauchi S."/>
            <person name="Morin E."/>
            <person name="Drula E."/>
            <person name="Courty P.E."/>
            <person name="Chicoki N."/>
            <person name="Fauchery L."/>
            <person name="Kohler A."/>
            <person name="Kuo A."/>
            <person name="Labutti K."/>
            <person name="Pangilinan J."/>
            <person name="Lipzen A."/>
            <person name="Riley R."/>
            <person name="Andreopoulos W."/>
            <person name="He G."/>
            <person name="Johnson J."/>
            <person name="Barry K.W."/>
            <person name="Grigoriev I.V."/>
            <person name="Nagy L."/>
            <person name="Hibbett D."/>
            <person name="Henrissat B."/>
            <person name="Matheny P.B."/>
            <person name="Labbe J."/>
            <person name="Martin F."/>
        </authorList>
    </citation>
    <scope>NUCLEOTIDE SEQUENCE</scope>
    <source>
        <strain evidence="1">FP105234-sp</strain>
    </source>
</reference>
<keyword evidence="2" id="KW-1185">Reference proteome</keyword>
<protein>
    <submittedName>
        <fullName evidence="1">Ribosome recycling factor</fullName>
    </submittedName>
</protein>
<sequence length="260" mass="28668">MSTLRRTCRLSQGLLRSSVHPSTSCSAALTVHRTYASKHKHKGNQPVDPTPHSKRGPVSTASLTPGSAQALTNPASQEEYERAVSKMTAVVEWYRREAGQLDARASGRVTPQLLSPVRVTLTSEEAGETKVRLEEVATVGVRDGSVLVVTVFDTDNLKEVEDALYEAKLPGVVPQRLDERTIKIPIPKPTVDARTTLYQTAARQAEEARVQIRRQQQASVKKGKFAKHSVEIEEFQKLHDRQTAEIDAILTQLKKSSGAR</sequence>